<dbReference type="Proteomes" id="UP000283833">
    <property type="component" value="Unassembled WGS sequence"/>
</dbReference>
<keyword evidence="3" id="KW-0808">Transferase</keyword>
<reference evidence="3 4" key="1">
    <citation type="submission" date="2018-08" db="EMBL/GenBank/DDBJ databases">
        <title>A genome reference for cultivated species of the human gut microbiota.</title>
        <authorList>
            <person name="Zou Y."/>
            <person name="Xue W."/>
            <person name="Luo G."/>
        </authorList>
    </citation>
    <scope>NUCLEOTIDE SEQUENCE [LARGE SCALE GENOMIC DNA]</scope>
    <source>
        <strain evidence="3 4">AF18-14</strain>
    </source>
</reference>
<dbReference type="InterPro" id="IPR007345">
    <property type="entry name" value="Polysacch_pyruvyl_Trfase"/>
</dbReference>
<reference evidence="2 5" key="2">
    <citation type="submission" date="2019-09" db="EMBL/GenBank/DDBJ databases">
        <title>In-depth cultivation of the pig gut microbiome towards novel bacterial diversity and tailored functional studies.</title>
        <authorList>
            <person name="Wylensek D."/>
            <person name="Hitch T.C.A."/>
            <person name="Clavel T."/>
        </authorList>
    </citation>
    <scope>NUCLEOTIDE SEQUENCE [LARGE SCALE GENOMIC DNA]</scope>
    <source>
        <strain evidence="2 5">WCA-389-WT-3C</strain>
    </source>
</reference>
<evidence type="ECO:0000259" key="1">
    <source>
        <dbReference type="Pfam" id="PF04230"/>
    </source>
</evidence>
<dbReference type="RefSeq" id="WP_016270435.1">
    <property type="nucleotide sequence ID" value="NZ_JADPFR010000393.1"/>
</dbReference>
<dbReference type="GO" id="GO:0016740">
    <property type="term" value="F:transferase activity"/>
    <property type="evidence" value="ECO:0007669"/>
    <property type="project" value="UniProtKB-KW"/>
</dbReference>
<evidence type="ECO:0000313" key="2">
    <source>
        <dbReference type="EMBL" id="MSS47683.1"/>
    </source>
</evidence>
<dbReference type="AlphaFoldDB" id="A0A412QT51"/>
<comment type="caution">
    <text evidence="3">The sequence shown here is derived from an EMBL/GenBank/DDBJ whole genome shotgun (WGS) entry which is preliminary data.</text>
</comment>
<sequence length="402" mass="46907">MENSKKLALVTCYFQLNYGSQLQAYATQLLFNKMGVENETICIDGIQNEINKAKYRYFLSRIWDIHTVKDKWATVKKALAERTKGREYKRNIAMRRKMFYDFSHTMFRISKRYNSKVEITAEAHNYGGFVVGSDQLWLPSNIEGDYYSLNFVPVDIPKIALSTSFGISRLPKVQAVKAAKFLKRFNFISVREVSGQKIVKQLTGRDVPVVCDPTILFTAEEWGCITKKERFYNEPYLFCYFLGNNPEQREFVRRVKEITGCKIVQLQHCDEYIKSDVEFPDYAPYNVGPAEFVQLIRDAEYVFTDSFHASVFSLLYQKKFFTFRRYNNDSVVSTNGRLYSLLALVGQENRLLKGDEYVNDVLVRTVDYNKVHARLAELRSFTKNYVKDALSKSGIDYDKNYR</sequence>
<dbReference type="EMBL" id="QRXI01000010">
    <property type="protein sequence ID" value="RGT94159.1"/>
    <property type="molecule type" value="Genomic_DNA"/>
</dbReference>
<dbReference type="Pfam" id="PF04230">
    <property type="entry name" value="PS_pyruv_trans"/>
    <property type="match status" value="1"/>
</dbReference>
<evidence type="ECO:0000313" key="5">
    <source>
        <dbReference type="Proteomes" id="UP000460950"/>
    </source>
</evidence>
<evidence type="ECO:0000313" key="4">
    <source>
        <dbReference type="Proteomes" id="UP000283833"/>
    </source>
</evidence>
<feature type="domain" description="Polysaccharide pyruvyl transferase" evidence="1">
    <location>
        <begin position="17"/>
        <end position="323"/>
    </location>
</feature>
<organism evidence="3 4">
    <name type="scientific">Phocaeicola vulgatus</name>
    <name type="common">Bacteroides vulgatus</name>
    <dbReference type="NCBI Taxonomy" id="821"/>
    <lineage>
        <taxon>Bacteria</taxon>
        <taxon>Pseudomonadati</taxon>
        <taxon>Bacteroidota</taxon>
        <taxon>Bacteroidia</taxon>
        <taxon>Bacteroidales</taxon>
        <taxon>Bacteroidaceae</taxon>
        <taxon>Phocaeicola</taxon>
    </lineage>
</organism>
<name>A0A412QT51_PHOVU</name>
<dbReference type="Proteomes" id="UP000460950">
    <property type="component" value="Unassembled WGS sequence"/>
</dbReference>
<gene>
    <name evidence="3" type="ORF">DWX04_10050</name>
    <name evidence="2" type="ORF">FYJ30_04955</name>
</gene>
<protein>
    <submittedName>
        <fullName evidence="3">Polysaccharide pyruvyl transferase family protein</fullName>
    </submittedName>
</protein>
<proteinExistence type="predicted"/>
<accession>A0A412QT51</accession>
<evidence type="ECO:0000313" key="3">
    <source>
        <dbReference type="EMBL" id="RGT94159.1"/>
    </source>
</evidence>
<dbReference type="EMBL" id="VULU01000006">
    <property type="protein sequence ID" value="MSS47683.1"/>
    <property type="molecule type" value="Genomic_DNA"/>
</dbReference>